<dbReference type="InterPro" id="IPR000834">
    <property type="entry name" value="Peptidase_M14"/>
</dbReference>
<evidence type="ECO:0000256" key="7">
    <source>
        <dbReference type="ARBA" id="ARBA00022833"/>
    </source>
</evidence>
<dbReference type="PANTHER" id="PTHR11532">
    <property type="entry name" value="PROTEASE M14 CARBOXYPEPTIDASE"/>
    <property type="match status" value="1"/>
</dbReference>
<keyword evidence="6" id="KW-0378">Hydrolase</keyword>
<dbReference type="Gene3D" id="2.60.40.1120">
    <property type="entry name" value="Carboxypeptidase-like, regulatory domain"/>
    <property type="match status" value="1"/>
</dbReference>
<reference evidence="11" key="1">
    <citation type="submission" date="2020-06" db="EMBL/GenBank/DDBJ databases">
        <title>Draft genome of Bugula neritina, a colonial animal packing powerful symbionts and potential medicines.</title>
        <authorList>
            <person name="Rayko M."/>
        </authorList>
    </citation>
    <scope>NUCLEOTIDE SEQUENCE [LARGE SCALE GENOMIC DNA]</scope>
    <source>
        <strain evidence="11">Kwan_BN1</strain>
    </source>
</reference>
<keyword evidence="8" id="KW-0325">Glycoprotein</keyword>
<dbReference type="Pfam" id="PF13620">
    <property type="entry name" value="CarboxypepD_reg"/>
    <property type="match status" value="1"/>
</dbReference>
<comment type="caution">
    <text evidence="11">The sequence shown here is derived from an EMBL/GenBank/DDBJ whole genome shotgun (WGS) entry which is preliminary data.</text>
</comment>
<dbReference type="Gene3D" id="3.40.630.10">
    <property type="entry name" value="Zn peptidases"/>
    <property type="match status" value="1"/>
</dbReference>
<sequence length="396" mass="44482">MYEFLEATHRSYPNMTHIYSIGKSLQGKDLWVMAVSSHSPDKHVLLRPETKYVGNIHGNEATSREMLIRFIDLLLTQYGEDDSITHLMDTARVHVMPTMNPDGYGITSKWNCSGVYGRYNMAQVDLNRDFPDYFNPTYQTREMMQPESGAVADWIDSTQFVLSAGFHGGALVANYPYDSNSEPQSWMSYGAPSICPDDATFQYLAKAYSYNHRDMTNSSTCRTFRDGITNGAEWYVALGTMQDYNYVWGGCMDLTIEIGCCKHPPYSHIERYWLDNKLAMIEYLRKVDLGVKGIVTDETGKPVPNAVIQVNSTLSVRTTPLGEYWKILLPGTHKLKVSVDDVEVAAVTIDTSSDSASVYNITTSEIGNFISATPPSSTNTLLVFGLSTMLFYILYI</sequence>
<dbReference type="PANTHER" id="PTHR11532:SF84">
    <property type="entry name" value="CARBOXYPEPTIDASE M"/>
    <property type="match status" value="1"/>
</dbReference>
<comment type="similarity">
    <text evidence="2 9">Belongs to the peptidase M14 family.</text>
</comment>
<dbReference type="AlphaFoldDB" id="A0A7J7JQ84"/>
<name>A0A7J7JQ84_BUGNE</name>
<dbReference type="InterPro" id="IPR008969">
    <property type="entry name" value="CarboxyPept-like_regulatory"/>
</dbReference>
<dbReference type="EMBL" id="VXIV02001944">
    <property type="protein sequence ID" value="KAF6028522.1"/>
    <property type="molecule type" value="Genomic_DNA"/>
</dbReference>
<evidence type="ECO:0000256" key="8">
    <source>
        <dbReference type="ARBA" id="ARBA00023180"/>
    </source>
</evidence>
<dbReference type="SUPFAM" id="SSF49464">
    <property type="entry name" value="Carboxypeptidase regulatory domain-like"/>
    <property type="match status" value="1"/>
</dbReference>
<gene>
    <name evidence="11" type="ORF">EB796_013172</name>
</gene>
<protein>
    <recommendedName>
        <fullName evidence="10">Peptidase M14 domain-containing protein</fullName>
    </recommendedName>
</protein>
<evidence type="ECO:0000256" key="6">
    <source>
        <dbReference type="ARBA" id="ARBA00022801"/>
    </source>
</evidence>
<keyword evidence="7" id="KW-0862">Zinc</keyword>
<dbReference type="GO" id="GO:0006518">
    <property type="term" value="P:peptide metabolic process"/>
    <property type="evidence" value="ECO:0007669"/>
    <property type="project" value="TreeGrafter"/>
</dbReference>
<dbReference type="SUPFAM" id="SSF53187">
    <property type="entry name" value="Zn-dependent exopeptidases"/>
    <property type="match status" value="1"/>
</dbReference>
<dbReference type="GO" id="GO:0005615">
    <property type="term" value="C:extracellular space"/>
    <property type="evidence" value="ECO:0007669"/>
    <property type="project" value="TreeGrafter"/>
</dbReference>
<evidence type="ECO:0000313" key="11">
    <source>
        <dbReference type="EMBL" id="KAF6028522.1"/>
    </source>
</evidence>
<dbReference type="Proteomes" id="UP000593567">
    <property type="component" value="Unassembled WGS sequence"/>
</dbReference>
<dbReference type="Pfam" id="PF00246">
    <property type="entry name" value="Peptidase_M14"/>
    <property type="match status" value="1"/>
</dbReference>
<organism evidence="11 12">
    <name type="scientific">Bugula neritina</name>
    <name type="common">Brown bryozoan</name>
    <name type="synonym">Sertularia neritina</name>
    <dbReference type="NCBI Taxonomy" id="10212"/>
    <lineage>
        <taxon>Eukaryota</taxon>
        <taxon>Metazoa</taxon>
        <taxon>Spiralia</taxon>
        <taxon>Lophotrochozoa</taxon>
        <taxon>Bryozoa</taxon>
        <taxon>Gymnolaemata</taxon>
        <taxon>Cheilostomatida</taxon>
        <taxon>Flustrina</taxon>
        <taxon>Buguloidea</taxon>
        <taxon>Bugulidae</taxon>
        <taxon>Bugula</taxon>
    </lineage>
</organism>
<dbReference type="OrthoDB" id="10249045at2759"/>
<keyword evidence="5" id="KW-0479">Metal-binding</keyword>
<evidence type="ECO:0000256" key="1">
    <source>
        <dbReference type="ARBA" id="ARBA00001947"/>
    </source>
</evidence>
<evidence type="ECO:0000256" key="5">
    <source>
        <dbReference type="ARBA" id="ARBA00022723"/>
    </source>
</evidence>
<keyword evidence="4" id="KW-0645">Protease</keyword>
<dbReference type="PROSITE" id="PS52035">
    <property type="entry name" value="PEPTIDASE_M14"/>
    <property type="match status" value="1"/>
</dbReference>
<dbReference type="GO" id="GO:0008270">
    <property type="term" value="F:zinc ion binding"/>
    <property type="evidence" value="ECO:0007669"/>
    <property type="project" value="InterPro"/>
</dbReference>
<keyword evidence="3" id="KW-0121">Carboxypeptidase</keyword>
<dbReference type="InterPro" id="IPR057247">
    <property type="entry name" value="CARBOXYPEPT_ZN_2"/>
</dbReference>
<dbReference type="GO" id="GO:0004181">
    <property type="term" value="F:metallocarboxypeptidase activity"/>
    <property type="evidence" value="ECO:0007669"/>
    <property type="project" value="InterPro"/>
</dbReference>
<dbReference type="SMART" id="SM00631">
    <property type="entry name" value="Zn_pept"/>
    <property type="match status" value="1"/>
</dbReference>
<proteinExistence type="inferred from homology"/>
<dbReference type="PROSITE" id="PS00133">
    <property type="entry name" value="CARBOXYPEPT_ZN_2"/>
    <property type="match status" value="1"/>
</dbReference>
<evidence type="ECO:0000256" key="2">
    <source>
        <dbReference type="ARBA" id="ARBA00005988"/>
    </source>
</evidence>
<keyword evidence="12" id="KW-1185">Reference proteome</keyword>
<evidence type="ECO:0000313" key="12">
    <source>
        <dbReference type="Proteomes" id="UP000593567"/>
    </source>
</evidence>
<dbReference type="GO" id="GO:0016485">
    <property type="term" value="P:protein processing"/>
    <property type="evidence" value="ECO:0007669"/>
    <property type="project" value="TreeGrafter"/>
</dbReference>
<comment type="cofactor">
    <cofactor evidence="1">
        <name>Zn(2+)</name>
        <dbReference type="ChEBI" id="CHEBI:29105"/>
    </cofactor>
</comment>
<dbReference type="CDD" id="cd11308">
    <property type="entry name" value="Peptidase_M14NE-CP-C_like"/>
    <property type="match status" value="1"/>
</dbReference>
<feature type="domain" description="Peptidase M14" evidence="10">
    <location>
        <begin position="1"/>
        <end position="287"/>
    </location>
</feature>
<dbReference type="InterPro" id="IPR050753">
    <property type="entry name" value="Peptidase_M14_domain"/>
</dbReference>
<evidence type="ECO:0000256" key="9">
    <source>
        <dbReference type="PROSITE-ProRule" id="PRU01379"/>
    </source>
</evidence>
<accession>A0A7J7JQ84</accession>
<evidence type="ECO:0000256" key="4">
    <source>
        <dbReference type="ARBA" id="ARBA00022670"/>
    </source>
</evidence>
<dbReference type="PRINTS" id="PR00765">
    <property type="entry name" value="CRBOXYPTASEA"/>
</dbReference>
<evidence type="ECO:0000259" key="10">
    <source>
        <dbReference type="PROSITE" id="PS52035"/>
    </source>
</evidence>
<dbReference type="FunFam" id="3.40.630.10:FF:000020">
    <property type="entry name" value="Carboxypeptidase D"/>
    <property type="match status" value="1"/>
</dbReference>
<evidence type="ECO:0000256" key="3">
    <source>
        <dbReference type="ARBA" id="ARBA00022645"/>
    </source>
</evidence>
<feature type="active site" description="Proton donor/acceptor" evidence="9">
    <location>
        <position position="257"/>
    </location>
</feature>